<dbReference type="Pfam" id="PF04970">
    <property type="entry name" value="LRAT"/>
    <property type="match status" value="2"/>
</dbReference>
<dbReference type="PANTHER" id="PTHR46137">
    <property type="entry name" value="OS05G0310600 PROTEIN"/>
    <property type="match status" value="1"/>
</dbReference>
<dbReference type="EMBL" id="LR999456">
    <property type="protein sequence ID" value="CAE6104401.1"/>
    <property type="molecule type" value="Genomic_DNA"/>
</dbReference>
<protein>
    <recommendedName>
        <fullName evidence="1">LRAT domain-containing protein</fullName>
    </recommendedName>
</protein>
<dbReference type="Gene3D" id="3.90.1720.10">
    <property type="entry name" value="endopeptidase domain like (from Nostoc punctiforme)"/>
    <property type="match status" value="2"/>
</dbReference>
<accession>A0A8S2AJZ2</accession>
<feature type="domain" description="LRAT" evidence="1">
    <location>
        <begin position="20"/>
        <end position="171"/>
    </location>
</feature>
<dbReference type="PANTHER" id="PTHR46137:SF19">
    <property type="entry name" value="GB|AAF32477.1"/>
    <property type="match status" value="1"/>
</dbReference>
<organism evidence="2 3">
    <name type="scientific">Arabidopsis arenosa</name>
    <name type="common">Sand rock-cress</name>
    <name type="synonym">Cardaminopsis arenosa</name>
    <dbReference type="NCBI Taxonomy" id="38785"/>
    <lineage>
        <taxon>Eukaryota</taxon>
        <taxon>Viridiplantae</taxon>
        <taxon>Streptophyta</taxon>
        <taxon>Embryophyta</taxon>
        <taxon>Tracheophyta</taxon>
        <taxon>Spermatophyta</taxon>
        <taxon>Magnoliopsida</taxon>
        <taxon>eudicotyledons</taxon>
        <taxon>Gunneridae</taxon>
        <taxon>Pentapetalae</taxon>
        <taxon>rosids</taxon>
        <taxon>malvids</taxon>
        <taxon>Brassicales</taxon>
        <taxon>Brassicaceae</taxon>
        <taxon>Camelineae</taxon>
        <taxon>Arabidopsis</taxon>
    </lineage>
</organism>
<name>A0A8S2AJZ2_ARAAE</name>
<proteinExistence type="predicted"/>
<gene>
    <name evidence="2" type="ORF">AARE701A_LOCUS15387</name>
</gene>
<evidence type="ECO:0000313" key="3">
    <source>
        <dbReference type="Proteomes" id="UP000682877"/>
    </source>
</evidence>
<keyword evidence="3" id="KW-1185">Reference proteome</keyword>
<evidence type="ECO:0000259" key="1">
    <source>
        <dbReference type="PROSITE" id="PS51934"/>
    </source>
</evidence>
<evidence type="ECO:0000313" key="2">
    <source>
        <dbReference type="EMBL" id="CAE6104401.1"/>
    </source>
</evidence>
<dbReference type="InterPro" id="IPR007053">
    <property type="entry name" value="LRAT_dom"/>
</dbReference>
<reference evidence="2" key="1">
    <citation type="submission" date="2021-01" db="EMBL/GenBank/DDBJ databases">
        <authorList>
            <person name="Bezrukov I."/>
        </authorList>
    </citation>
    <scope>NUCLEOTIDE SEQUENCE</scope>
</reference>
<dbReference type="AlphaFoldDB" id="A0A8S2AJZ2"/>
<feature type="domain" description="LRAT" evidence="1">
    <location>
        <begin position="223"/>
        <end position="374"/>
    </location>
</feature>
<dbReference type="Proteomes" id="UP000682877">
    <property type="component" value="Chromosome 6"/>
</dbReference>
<dbReference type="PROSITE" id="PS51934">
    <property type="entry name" value="LRAT"/>
    <property type="match status" value="2"/>
</dbReference>
<sequence length="437" mass="46551">MGLLSNQISRETLKPGDHIYSWRNAYIYSHHGIYVGDEKVIHFTRGGGLETETGTFLDKFIASSVPNHGGDNPCPKCGDQSKLDGVISSCLDCFLAGGNLYLFEYGVSPAFFVSKQRGGTCTTAPSDPPEEVIFRAKFLLLRNAFGAYNLFENNCEDFAIYCKSGLVVMSNIKLGSSGQANSASIARDAVSSTLGLLGVVNASGRAASVVSSTLRYVVPNFGAAFGGLVLVGGYGIYIGDEKVIHFTCGGGLETGTGTFLDKILVSVIPNHKGDNPCPNCGERSNVDGVISSCLDCFLSGGNIYLFEYNVSPAAFIAKPRRGTCTIAPSDPCDEVISRAKYLLFRNGFGDYHALENNCEDFAIYCKTSLLVGKNYVLGRGGQASSVSAAAWLAQLSPFGSKAIQLFADIGMRKDAIKVSVESLVARAYATGTSRNRS</sequence>